<accession>A0A0F9R9E4</accession>
<dbReference type="Gene3D" id="2.30.300.10">
    <property type="entry name" value="Baseplate protein-like domain - beta roll fold"/>
    <property type="match status" value="2"/>
</dbReference>
<protein>
    <recommendedName>
        <fullName evidence="1">Baseplate hub protein gp44-like N-terminal domain-containing protein</fullName>
    </recommendedName>
</protein>
<dbReference type="InterPro" id="IPR049354">
    <property type="entry name" value="GpP-like_N"/>
</dbReference>
<dbReference type="Pfam" id="PF21683">
    <property type="entry name" value="GpP-like_1st"/>
    <property type="match status" value="1"/>
</dbReference>
<sequence length="424" mass="46777">MTLPSHEINVIAARQRIPGWKEYTISTDLLQPADEFSMSVQFTRAAWDLLPPDQIVSVFVDSTKILTGFVDERFKTSDPGGGTGIELRGRDKSGRLVDESAPLFRFGGLKIKELAEKIVGIGVDADPLFERVTLVNTRNRSLLRDVRARQARTVREPVNPAAQAFRFAANIPRFAVGLRAAPARTVAVPPIIDPGIFQGRAAPKKVTPGSSRWAVLEKFIREARLIAWSTGDGRELFVGLPNYEQEAQYYFFEAATDSDNRDQTNAKITVRHTVADRYSKITAVGAARGTRSNYGSNVTKNRGVVLDNPDDPDGVGFSFLRRKALVITDDSIKNPRDALERAEREMLERDANALEVIVDVPGHSQVYAGETPTVYAVDTIARVEDEDTGLLGDMYVTSVEFTRSRGGGTRSTLRLVPRGTLLQT</sequence>
<gene>
    <name evidence="2" type="ORF">LCGC14_0605580</name>
</gene>
<comment type="caution">
    <text evidence="2">The sequence shown here is derived from an EMBL/GenBank/DDBJ whole genome shotgun (WGS) entry which is preliminary data.</text>
</comment>
<proteinExistence type="predicted"/>
<feature type="domain" description="Baseplate hub protein gp44-like N-terminal" evidence="1">
    <location>
        <begin position="16"/>
        <end position="91"/>
    </location>
</feature>
<name>A0A0F9R9E4_9ZZZZ</name>
<dbReference type="SUPFAM" id="SSF69279">
    <property type="entry name" value="Phage tail proteins"/>
    <property type="match status" value="2"/>
</dbReference>
<reference evidence="2" key="1">
    <citation type="journal article" date="2015" name="Nature">
        <title>Complex archaea that bridge the gap between prokaryotes and eukaryotes.</title>
        <authorList>
            <person name="Spang A."/>
            <person name="Saw J.H."/>
            <person name="Jorgensen S.L."/>
            <person name="Zaremba-Niedzwiedzka K."/>
            <person name="Martijn J."/>
            <person name="Lind A.E."/>
            <person name="van Eijk R."/>
            <person name="Schleper C."/>
            <person name="Guy L."/>
            <person name="Ettema T.J."/>
        </authorList>
    </citation>
    <scope>NUCLEOTIDE SEQUENCE</scope>
</reference>
<evidence type="ECO:0000313" key="2">
    <source>
        <dbReference type="EMBL" id="KKN53130.1"/>
    </source>
</evidence>
<evidence type="ECO:0000259" key="1">
    <source>
        <dbReference type="Pfam" id="PF21683"/>
    </source>
</evidence>
<dbReference type="AlphaFoldDB" id="A0A0F9R9E4"/>
<organism evidence="2">
    <name type="scientific">marine sediment metagenome</name>
    <dbReference type="NCBI Taxonomy" id="412755"/>
    <lineage>
        <taxon>unclassified sequences</taxon>
        <taxon>metagenomes</taxon>
        <taxon>ecological metagenomes</taxon>
    </lineage>
</organism>
<dbReference type="EMBL" id="LAZR01000987">
    <property type="protein sequence ID" value="KKN53130.1"/>
    <property type="molecule type" value="Genomic_DNA"/>
</dbReference>